<evidence type="ECO:0000256" key="4">
    <source>
        <dbReference type="ARBA" id="ARBA00022723"/>
    </source>
</evidence>
<dbReference type="Gene3D" id="1.10.630.10">
    <property type="entry name" value="Cytochrome P450"/>
    <property type="match status" value="1"/>
</dbReference>
<proteinExistence type="predicted"/>
<sequence length="543" mass="61544">MEVSWPLVLRIILLLCLAGLARFFYLLHKVRSRFRALPETHGIPIMPHSYLFGHLITLRKVLAKYPRDVAGFTIPTVLMEEFPDVCKAGLVYMDAWPFSSPMLAVFHPDMMAQFCQDPSMPKHPMMRTMFSPMTQGKDLVTLENPDWKVWRARLNPGFSARNIVSLLPDFIEEIRVFRDGLNKMAESGETFRLAEKTMRATADVIARAVLGARLQSQTTHSPLYTALKNQVSWMIGSPVKLIQKFNPLRTFVTWNNNRIMNNEVFPHIYRQLKETDTPSMTKTINSLAIQAYRKEVLEQGRVSDKKFLSDAVAHLKIFMLAGHDTTSTVLCYIYYHLHRSPSVLAALRAEHDAVLGEDPARASAVISSNPAILNQLPYTSAVIKETLRTQPPVGSVRSGSPRLLLTHPETGQKYPTAGYMLLSAIHALHRNPDYWSNPHKFDPQRWLTKDSVPVKNSFRPFELGPRNCIGQELVQVELKTILAMTVREFDLTPIYDNTEVFGEPGYMADLRGEITSHPRDGMPVRVVLTKRGVDSVIPLARSN</sequence>
<evidence type="ECO:0000256" key="2">
    <source>
        <dbReference type="ARBA" id="ARBA00005179"/>
    </source>
</evidence>
<dbReference type="InterPro" id="IPR050121">
    <property type="entry name" value="Cytochrome_P450_monoxygenase"/>
</dbReference>
<keyword evidence="7" id="KW-0503">Monooxygenase</keyword>
<protein>
    <recommendedName>
        <fullName evidence="12">Sterigmatocystin biosynthesis P450 monooxygenase stcS</fullName>
    </recommendedName>
</protein>
<keyword evidence="9" id="KW-1133">Transmembrane helix</keyword>
<keyword evidence="9" id="KW-0472">Membrane</keyword>
<reference evidence="10 11" key="1">
    <citation type="journal article" date="2020" name="bioRxiv">
        <title>A chromosome-scale genome assembly for the Fusarium oxysporum strain Fo5176 to establish a model Arabidopsis-fungal pathosystem.</title>
        <authorList>
            <person name="Fokkens L."/>
            <person name="Guo L."/>
            <person name="Dora S."/>
            <person name="Wang B."/>
            <person name="Ye K."/>
            <person name="Sanchez-Rodriguez C."/>
            <person name="Croll D."/>
        </authorList>
    </citation>
    <scope>NUCLEOTIDE SEQUENCE [LARGE SCALE GENOMIC DNA]</scope>
    <source>
        <strain evidence="10 11">Fo5176</strain>
    </source>
</reference>
<evidence type="ECO:0000256" key="5">
    <source>
        <dbReference type="ARBA" id="ARBA00023002"/>
    </source>
</evidence>
<evidence type="ECO:0000256" key="1">
    <source>
        <dbReference type="ARBA" id="ARBA00001971"/>
    </source>
</evidence>
<dbReference type="InterPro" id="IPR036396">
    <property type="entry name" value="Cyt_P450_sf"/>
</dbReference>
<keyword evidence="4 8" id="KW-0479">Metal-binding</keyword>
<name>A0A8H6LDG8_FUSOX</name>
<evidence type="ECO:0000256" key="9">
    <source>
        <dbReference type="SAM" id="Phobius"/>
    </source>
</evidence>
<comment type="caution">
    <text evidence="10">The sequence shown here is derived from an EMBL/GenBank/DDBJ whole genome shotgun (WGS) entry which is preliminary data.</text>
</comment>
<evidence type="ECO:0000256" key="6">
    <source>
        <dbReference type="ARBA" id="ARBA00023004"/>
    </source>
</evidence>
<evidence type="ECO:0000256" key="7">
    <source>
        <dbReference type="ARBA" id="ARBA00023033"/>
    </source>
</evidence>
<dbReference type="PRINTS" id="PR00385">
    <property type="entry name" value="P450"/>
</dbReference>
<evidence type="ECO:0000256" key="3">
    <source>
        <dbReference type="ARBA" id="ARBA00022617"/>
    </source>
</evidence>
<gene>
    <name evidence="10" type="ORF">HZS61_004951</name>
</gene>
<feature type="binding site" description="axial binding residue" evidence="8">
    <location>
        <position position="468"/>
    </location>
    <ligand>
        <name>heme</name>
        <dbReference type="ChEBI" id="CHEBI:30413"/>
    </ligand>
    <ligandPart>
        <name>Fe</name>
        <dbReference type="ChEBI" id="CHEBI:18248"/>
    </ligandPart>
</feature>
<dbReference type="Pfam" id="PF00067">
    <property type="entry name" value="p450"/>
    <property type="match status" value="1"/>
</dbReference>
<comment type="pathway">
    <text evidence="2">Secondary metabolite biosynthesis.</text>
</comment>
<evidence type="ECO:0000313" key="11">
    <source>
        <dbReference type="Proteomes" id="UP000593570"/>
    </source>
</evidence>
<dbReference type="AlphaFoldDB" id="A0A8H6LDG8"/>
<dbReference type="InterPro" id="IPR002401">
    <property type="entry name" value="Cyt_P450_E_grp-I"/>
</dbReference>
<dbReference type="InterPro" id="IPR001128">
    <property type="entry name" value="Cyt_P450"/>
</dbReference>
<dbReference type="GO" id="GO:0020037">
    <property type="term" value="F:heme binding"/>
    <property type="evidence" value="ECO:0007669"/>
    <property type="project" value="InterPro"/>
</dbReference>
<evidence type="ECO:0008006" key="12">
    <source>
        <dbReference type="Google" id="ProtNLM"/>
    </source>
</evidence>
<accession>A0A8H6LDG8</accession>
<keyword evidence="3 8" id="KW-0349">Heme</keyword>
<keyword evidence="6 8" id="KW-0408">Iron</keyword>
<dbReference type="GO" id="GO:0004497">
    <property type="term" value="F:monooxygenase activity"/>
    <property type="evidence" value="ECO:0007669"/>
    <property type="project" value="UniProtKB-KW"/>
</dbReference>
<dbReference type="PRINTS" id="PR00463">
    <property type="entry name" value="EP450I"/>
</dbReference>
<organism evidence="10 11">
    <name type="scientific">Fusarium oxysporum f. sp. conglutinans</name>
    <dbReference type="NCBI Taxonomy" id="100902"/>
    <lineage>
        <taxon>Eukaryota</taxon>
        <taxon>Fungi</taxon>
        <taxon>Dikarya</taxon>
        <taxon>Ascomycota</taxon>
        <taxon>Pezizomycotina</taxon>
        <taxon>Sordariomycetes</taxon>
        <taxon>Hypocreomycetidae</taxon>
        <taxon>Hypocreales</taxon>
        <taxon>Nectriaceae</taxon>
        <taxon>Fusarium</taxon>
        <taxon>Fusarium oxysporum species complex</taxon>
    </lineage>
</organism>
<dbReference type="CDD" id="cd11051">
    <property type="entry name" value="CYP59-like"/>
    <property type="match status" value="1"/>
</dbReference>
<dbReference type="GO" id="GO:0005506">
    <property type="term" value="F:iron ion binding"/>
    <property type="evidence" value="ECO:0007669"/>
    <property type="project" value="InterPro"/>
</dbReference>
<evidence type="ECO:0000256" key="8">
    <source>
        <dbReference type="PIRSR" id="PIRSR602401-1"/>
    </source>
</evidence>
<keyword evidence="5" id="KW-0560">Oxidoreductase</keyword>
<dbReference type="Proteomes" id="UP000593570">
    <property type="component" value="Unassembled WGS sequence"/>
</dbReference>
<keyword evidence="9" id="KW-0812">Transmembrane</keyword>
<evidence type="ECO:0000313" key="10">
    <source>
        <dbReference type="EMBL" id="KAF6515045.1"/>
    </source>
</evidence>
<dbReference type="EMBL" id="JACDXP010000014">
    <property type="protein sequence ID" value="KAF6515045.1"/>
    <property type="molecule type" value="Genomic_DNA"/>
</dbReference>
<dbReference type="PANTHER" id="PTHR24305">
    <property type="entry name" value="CYTOCHROME P450"/>
    <property type="match status" value="1"/>
</dbReference>
<dbReference type="SUPFAM" id="SSF48264">
    <property type="entry name" value="Cytochrome P450"/>
    <property type="match status" value="1"/>
</dbReference>
<comment type="cofactor">
    <cofactor evidence="1 8">
        <name>heme</name>
        <dbReference type="ChEBI" id="CHEBI:30413"/>
    </cofactor>
</comment>
<dbReference type="PANTHER" id="PTHR24305:SF107">
    <property type="entry name" value="P450, PUTATIVE (EUROFUNG)-RELATED"/>
    <property type="match status" value="1"/>
</dbReference>
<dbReference type="GO" id="GO:0016705">
    <property type="term" value="F:oxidoreductase activity, acting on paired donors, with incorporation or reduction of molecular oxygen"/>
    <property type="evidence" value="ECO:0007669"/>
    <property type="project" value="InterPro"/>
</dbReference>
<feature type="transmembrane region" description="Helical" evidence="9">
    <location>
        <begin position="6"/>
        <end position="27"/>
    </location>
</feature>